<evidence type="ECO:0000313" key="3">
    <source>
        <dbReference type="Proteomes" id="UP001143545"/>
    </source>
</evidence>
<evidence type="ECO:0000313" key="2">
    <source>
        <dbReference type="EMBL" id="GLB52785.1"/>
    </source>
</evidence>
<comment type="caution">
    <text evidence="2">The sequence shown here is derived from an EMBL/GenBank/DDBJ whole genome shotgun (WGS) entry which is preliminary data.</text>
</comment>
<keyword evidence="1" id="KW-1133">Transmembrane helix</keyword>
<gene>
    <name evidence="2" type="ORF">NBRC110019_18250</name>
</gene>
<reference evidence="2" key="1">
    <citation type="submission" date="2022-07" db="EMBL/GenBank/DDBJ databases">
        <title>Taxonomy of Novel Oxalotrophic and Methylotrophic Bacteria.</title>
        <authorList>
            <person name="Sahin N."/>
            <person name="Tani A."/>
        </authorList>
    </citation>
    <scope>NUCLEOTIDE SEQUENCE</scope>
    <source>
        <strain evidence="2">AM327</strain>
    </source>
</reference>
<keyword evidence="1" id="KW-0472">Membrane</keyword>
<name>A0A9W6B743_9FLAO</name>
<evidence type="ECO:0000256" key="1">
    <source>
        <dbReference type="SAM" id="Phobius"/>
    </source>
</evidence>
<dbReference type="RefSeq" id="WP_281754294.1">
    <property type="nucleotide sequence ID" value="NZ_BRVP01000011.1"/>
</dbReference>
<proteinExistence type="predicted"/>
<keyword evidence="1" id="KW-0812">Transmembrane</keyword>
<protein>
    <submittedName>
        <fullName evidence="2">Uncharacterized protein</fullName>
    </submittedName>
</protein>
<keyword evidence="3" id="KW-1185">Reference proteome</keyword>
<sequence length="498" mass="58971">MTAQAFEKIIFNGEEYDLATEPLEDYLNDSAISFDFLNTSLSRGYIGTWEVKENKLYLKDLEGTTNNEKIGMEFLFNKSGSCFAYWYSGSLKIVFGDMLSYSHRGFFSIFENEYILEVDKGFLVKKTIIKNIDKEKKIILREIDYNSIIDESLKVLRDSIMNSNSYPFIKLPQKIHSLECGVLEDLEPLKAPEKPILKSKNEGYLWSVGILFLLFLSIKLNWIESFISVLFFIVGLILSISLIYENYGAKRKSKEEYNIKTEKYKREFLEVERENGKRNKLRNNLKTELKIKAYRDSFLKEFFSNKTYEGLVFNFVSEFKREAIRGRFDLGFYLILQKIFKNNICNDLCIELDGYSAYEYTPDVIFSNDRIFLDIEIDEPYTLEGKPIHSFNDLRELNRNSFFTDKNFIVIRFSENQIALYPIQCCFFIASCIYYFTNDIQYMLDIINNYNFNLILEKEERWDEELSLKYVKQNYRKKTFDMNESIENSIKNLNRIVL</sequence>
<feature type="transmembrane region" description="Helical" evidence="1">
    <location>
        <begin position="226"/>
        <end position="244"/>
    </location>
</feature>
<dbReference type="Proteomes" id="UP001143545">
    <property type="component" value="Unassembled WGS sequence"/>
</dbReference>
<dbReference type="AlphaFoldDB" id="A0A9W6B743"/>
<accession>A0A9W6B743</accession>
<organism evidence="2 3">
    <name type="scientific">Neptunitalea chrysea</name>
    <dbReference type="NCBI Taxonomy" id="1647581"/>
    <lineage>
        <taxon>Bacteria</taxon>
        <taxon>Pseudomonadati</taxon>
        <taxon>Bacteroidota</taxon>
        <taxon>Flavobacteriia</taxon>
        <taxon>Flavobacteriales</taxon>
        <taxon>Flavobacteriaceae</taxon>
        <taxon>Neptunitalea</taxon>
    </lineage>
</organism>
<feature type="transmembrane region" description="Helical" evidence="1">
    <location>
        <begin position="418"/>
        <end position="436"/>
    </location>
</feature>
<dbReference type="EMBL" id="BRVP01000011">
    <property type="protein sequence ID" value="GLB52785.1"/>
    <property type="molecule type" value="Genomic_DNA"/>
</dbReference>